<feature type="compositionally biased region" description="Polar residues" evidence="1">
    <location>
        <begin position="386"/>
        <end position="400"/>
    </location>
</feature>
<organism evidence="3 4">
    <name type="scientific">Artemia franciscana</name>
    <name type="common">Brine shrimp</name>
    <name type="synonym">Artemia sanfranciscana</name>
    <dbReference type="NCBI Taxonomy" id="6661"/>
    <lineage>
        <taxon>Eukaryota</taxon>
        <taxon>Metazoa</taxon>
        <taxon>Ecdysozoa</taxon>
        <taxon>Arthropoda</taxon>
        <taxon>Crustacea</taxon>
        <taxon>Branchiopoda</taxon>
        <taxon>Anostraca</taxon>
        <taxon>Artemiidae</taxon>
        <taxon>Artemia</taxon>
    </lineage>
</organism>
<dbReference type="Pfam" id="PF02854">
    <property type="entry name" value="MIF4G"/>
    <property type="match status" value="1"/>
</dbReference>
<dbReference type="Proteomes" id="UP001187531">
    <property type="component" value="Unassembled WGS sequence"/>
</dbReference>
<evidence type="ECO:0000259" key="2">
    <source>
        <dbReference type="SMART" id="SM00543"/>
    </source>
</evidence>
<dbReference type="AlphaFoldDB" id="A0AA88IAF0"/>
<feature type="compositionally biased region" description="Basic and acidic residues" evidence="1">
    <location>
        <begin position="785"/>
        <end position="796"/>
    </location>
</feature>
<dbReference type="Pfam" id="PF21140">
    <property type="entry name" value="eIF4G1-like_eIF4E-bd"/>
    <property type="match status" value="1"/>
</dbReference>
<evidence type="ECO:0000313" key="3">
    <source>
        <dbReference type="EMBL" id="KAK2727345.1"/>
    </source>
</evidence>
<gene>
    <name evidence="3" type="ORF">QYM36_007994</name>
</gene>
<feature type="domain" description="MIF4G" evidence="2">
    <location>
        <begin position="492"/>
        <end position="739"/>
    </location>
</feature>
<feature type="region of interest" description="Disordered" evidence="1">
    <location>
        <begin position="771"/>
        <end position="800"/>
    </location>
</feature>
<feature type="region of interest" description="Disordered" evidence="1">
    <location>
        <begin position="47"/>
        <end position="129"/>
    </location>
</feature>
<dbReference type="GO" id="GO:0003743">
    <property type="term" value="F:translation initiation factor activity"/>
    <property type="evidence" value="ECO:0007669"/>
    <property type="project" value="TreeGrafter"/>
</dbReference>
<dbReference type="InterPro" id="IPR003890">
    <property type="entry name" value="MIF4G-like_typ-3"/>
</dbReference>
<evidence type="ECO:0000256" key="1">
    <source>
        <dbReference type="SAM" id="MobiDB-lite"/>
    </source>
</evidence>
<dbReference type="SMART" id="SM00543">
    <property type="entry name" value="MIF4G"/>
    <property type="match status" value="1"/>
</dbReference>
<dbReference type="PANTHER" id="PTHR23253:SF78">
    <property type="entry name" value="EUKARYOTIC TRANSLATION INITIATION FACTOR 4G1, ISOFORM B-RELATED"/>
    <property type="match status" value="1"/>
</dbReference>
<name>A0AA88IAF0_ARTSF</name>
<comment type="caution">
    <text evidence="3">The sequence shown here is derived from an EMBL/GenBank/DDBJ whole genome shotgun (WGS) entry which is preliminary data.</text>
</comment>
<dbReference type="GO" id="GO:0003729">
    <property type="term" value="F:mRNA binding"/>
    <property type="evidence" value="ECO:0007669"/>
    <property type="project" value="TreeGrafter"/>
</dbReference>
<keyword evidence="4" id="KW-1185">Reference proteome</keyword>
<dbReference type="SUPFAM" id="SSF48371">
    <property type="entry name" value="ARM repeat"/>
    <property type="match status" value="1"/>
</dbReference>
<evidence type="ECO:0000313" key="4">
    <source>
        <dbReference type="Proteomes" id="UP001187531"/>
    </source>
</evidence>
<accession>A0AA88IAF0</accession>
<dbReference type="EMBL" id="JAVRJZ010000001">
    <property type="protein sequence ID" value="KAK2727345.1"/>
    <property type="molecule type" value="Genomic_DNA"/>
</dbReference>
<sequence>MVYLSYPNSYPQLIPQIMPQQHQFPAAIPQSRPQFPRYANQSQPFVQPRFSQSNNPAQYFTPFPHTNGQVPLQVPPTTQQPPPQKRERKPLAIVDPNTNEEVSISPDSVSRSRSESTSEGPKQPDNSEQIKVEFAKQVAATIGESPPVDVPSSIESSVVDQQVESELMVPPAFIDTSMPPPLKSAEPTQERPSLLNGVTEELVVPEKKLEEEPAPSIEIEVPNQVPVQDVALPSPLVENEEQEETIEVSEVSSSQVFNSKTLSNPVMPVDPIVDLPVPTVVVEPPPVLEISVAAQEESIPIPQNTIHEPDVEEGKESDFPADSPPESPLPDIEQHENPSVKLIYPYKEGQWSPLNPSGTKKYDTEFLKMIQDSPLAKITPNIPADISSTGPSFKQPASWNQGRKQMNQGYYDTAGADAMSPAYLRSSMQGNRTPLPQRLSQGKGMHRPTTVINIPVAQPKAAFPKVENAWVPDTFAKKKVTDKEEQKTIDLKKAIRGRLNKLTPENYDKISKNILEMEVDTEERLSAIIQIFFDKAVDEPIYAPKYAELCKLMFEKEVPSASGTGKVSFRKLLLDRCQATFEKEKKDEEEIVSKQKALEEADTEEKKKELQMELNERISKTKRIMLGNIRFIGELFKLRMLTIKIMNFCISKLLKSRDEEQLECLCKLISTIGKTYEEEYDAKYQRAVAESKSSGKQLQIQLTKLDVYLDEMKKLSQSEDLSSRIKFMLMDVLDLKQNRWVPRREGEKPKTIDEIRGELEKERLEKELSLQEDIIKQPQMGYPSQRRDGGRGDERKKSSKSLKLCFGSGSIFELQDVEY</sequence>
<reference evidence="3" key="1">
    <citation type="submission" date="2023-07" db="EMBL/GenBank/DDBJ databases">
        <title>Chromosome-level genome assembly of Artemia franciscana.</title>
        <authorList>
            <person name="Jo E."/>
        </authorList>
    </citation>
    <scope>NUCLEOTIDE SEQUENCE</scope>
    <source>
        <tissue evidence="3">Whole body</tissue>
    </source>
</reference>
<dbReference type="GO" id="GO:0016281">
    <property type="term" value="C:eukaryotic translation initiation factor 4F complex"/>
    <property type="evidence" value="ECO:0007669"/>
    <property type="project" value="TreeGrafter"/>
</dbReference>
<protein>
    <recommendedName>
        <fullName evidence="2">MIF4G domain-containing protein</fullName>
    </recommendedName>
</protein>
<proteinExistence type="predicted"/>
<dbReference type="Gene3D" id="1.25.40.180">
    <property type="match status" value="1"/>
</dbReference>
<feature type="compositionally biased region" description="Basic and acidic residues" evidence="1">
    <location>
        <begin position="307"/>
        <end position="318"/>
    </location>
</feature>
<dbReference type="InterPro" id="IPR049485">
    <property type="entry name" value="eIF4G1-like_eIF4E-bd"/>
</dbReference>
<dbReference type="InterPro" id="IPR016024">
    <property type="entry name" value="ARM-type_fold"/>
</dbReference>
<feature type="region of interest" description="Disordered" evidence="1">
    <location>
        <begin position="380"/>
        <end position="400"/>
    </location>
</feature>
<feature type="region of interest" description="Disordered" evidence="1">
    <location>
        <begin position="299"/>
        <end position="337"/>
    </location>
</feature>
<feature type="compositionally biased region" description="Polar residues" evidence="1">
    <location>
        <begin position="47"/>
        <end position="68"/>
    </location>
</feature>
<dbReference type="PANTHER" id="PTHR23253">
    <property type="entry name" value="EUKARYOTIC TRANSLATION INITIATION FACTOR 4 GAMMA"/>
    <property type="match status" value="1"/>
</dbReference>